<dbReference type="AlphaFoldDB" id="A0AB34VKC1"/>
<dbReference type="Proteomes" id="UP000072520">
    <property type="component" value="Unassembled WGS sequence"/>
</dbReference>
<comment type="caution">
    <text evidence="1">The sequence shown here is derived from an EMBL/GenBank/DDBJ whole genome shotgun (WGS) entry which is preliminary data.</text>
</comment>
<accession>A0AB34VKC1</accession>
<organism evidence="1 2">
    <name type="scientific">Pantoea stewartii</name>
    <dbReference type="NCBI Taxonomy" id="66269"/>
    <lineage>
        <taxon>Bacteria</taxon>
        <taxon>Pseudomonadati</taxon>
        <taxon>Pseudomonadota</taxon>
        <taxon>Gammaproteobacteria</taxon>
        <taxon>Enterobacterales</taxon>
        <taxon>Erwiniaceae</taxon>
        <taxon>Pantoea</taxon>
    </lineage>
</organism>
<dbReference type="EMBL" id="LDSI01000002">
    <property type="protein sequence ID" value="KTT00940.1"/>
    <property type="molecule type" value="Genomic_DNA"/>
</dbReference>
<name>A0AB34VKC1_9GAMM</name>
<evidence type="ECO:0000313" key="1">
    <source>
        <dbReference type="EMBL" id="KTT00940.1"/>
    </source>
</evidence>
<proteinExistence type="predicted"/>
<gene>
    <name evidence="1" type="ORF">RSA13_00485</name>
</gene>
<sequence>MLIPMASLSICGALFFLRRGKPFPLRKMLTDDKGNNAIQLRSNQLFSYIYTGNEKSIMIRPHLKLHVKRLIPPLFSLILKGNEAWLSVINIST</sequence>
<evidence type="ECO:0000313" key="2">
    <source>
        <dbReference type="Proteomes" id="UP000072520"/>
    </source>
</evidence>
<reference evidence="1 2" key="1">
    <citation type="journal article" date="2016" name="Front. Microbiol.">
        <title>Genomic Resource of Rice Seed Associated Bacteria.</title>
        <authorList>
            <person name="Midha S."/>
            <person name="Bansal K."/>
            <person name="Sharma S."/>
            <person name="Kumar N."/>
            <person name="Patil P.P."/>
            <person name="Chaudhry V."/>
            <person name="Patil P.B."/>
        </authorList>
    </citation>
    <scope>NUCLEOTIDE SEQUENCE [LARGE SCALE GENOMIC DNA]</scope>
    <source>
        <strain evidence="1 2">RSA13</strain>
    </source>
</reference>
<protein>
    <submittedName>
        <fullName evidence="1">Uncharacterized protein</fullName>
    </submittedName>
</protein>